<organism evidence="1 2">
    <name type="scientific">Streptomyces atratus</name>
    <dbReference type="NCBI Taxonomy" id="1893"/>
    <lineage>
        <taxon>Bacteria</taxon>
        <taxon>Bacillati</taxon>
        <taxon>Actinomycetota</taxon>
        <taxon>Actinomycetes</taxon>
        <taxon>Kitasatosporales</taxon>
        <taxon>Streptomycetaceae</taxon>
        <taxon>Streptomyces</taxon>
    </lineage>
</organism>
<gene>
    <name evidence="1" type="ORF">SAMN02787144_100659</name>
</gene>
<dbReference type="Proteomes" id="UP000181909">
    <property type="component" value="Unassembled WGS sequence"/>
</dbReference>
<accession>A0A1K1ZQS4</accession>
<name>A0A1K1ZQS4_STRAR</name>
<evidence type="ECO:0000313" key="1">
    <source>
        <dbReference type="EMBL" id="SFX76610.1"/>
    </source>
</evidence>
<protein>
    <submittedName>
        <fullName evidence="1">Uncharacterized protein</fullName>
    </submittedName>
</protein>
<dbReference type="AlphaFoldDB" id="A0A1K1ZQS4"/>
<sequence length="138" mass="15748">MVATEVPRQKTWPVHLLNQKVHGRGWEFDLGPPEADYLCLEQLSDICYIDIRNLHQLIDLLAPAMEDAHFFVYSMGDGLDQWVDEARIHDGRSSFVRWAVAGDAWAEFPVLCAELGDSRAVDETFGRFVALMSDRRVI</sequence>
<dbReference type="RefSeq" id="WP_256259737.1">
    <property type="nucleotide sequence ID" value="NZ_CP108277.1"/>
</dbReference>
<evidence type="ECO:0000313" key="2">
    <source>
        <dbReference type="Proteomes" id="UP000181909"/>
    </source>
</evidence>
<proteinExistence type="predicted"/>
<dbReference type="EMBL" id="FPJO01000006">
    <property type="protein sequence ID" value="SFX76610.1"/>
    <property type="molecule type" value="Genomic_DNA"/>
</dbReference>
<reference evidence="1 2" key="1">
    <citation type="submission" date="2016-11" db="EMBL/GenBank/DDBJ databases">
        <authorList>
            <person name="Jaros S."/>
            <person name="Januszkiewicz K."/>
            <person name="Wedrychowicz H."/>
        </authorList>
    </citation>
    <scope>NUCLEOTIDE SEQUENCE [LARGE SCALE GENOMIC DNA]</scope>
    <source>
        <strain evidence="1 2">OK807</strain>
    </source>
</reference>